<dbReference type="AlphaFoldDB" id="A0A0J5P6Q1"/>
<proteinExistence type="predicted"/>
<dbReference type="RefSeq" id="WP_047976442.1">
    <property type="nucleotide sequence ID" value="NZ_JWIZ01000020.1"/>
</dbReference>
<reference evidence="1 2" key="1">
    <citation type="submission" date="2014-12" db="EMBL/GenBank/DDBJ databases">
        <title>Reclassification of Actinobacillus muris as Muribacter muris.</title>
        <authorList>
            <person name="Christensen H."/>
            <person name="Nicklas W."/>
            <person name="Bisgaard M."/>
        </authorList>
    </citation>
    <scope>NUCLEOTIDE SEQUENCE [LARGE SCALE GENOMIC DNA]</scope>
    <source>
        <strain evidence="1 2">Ackerman80-443D</strain>
    </source>
</reference>
<comment type="caution">
    <text evidence="1">The sequence shown here is derived from an EMBL/GenBank/DDBJ whole genome shotgun (WGS) entry which is preliminary data.</text>
</comment>
<dbReference type="PATRIC" id="fig|67855.3.peg.589"/>
<evidence type="ECO:0000313" key="2">
    <source>
        <dbReference type="Proteomes" id="UP000036270"/>
    </source>
</evidence>
<dbReference type="Proteomes" id="UP000036270">
    <property type="component" value="Unassembled WGS sequence"/>
</dbReference>
<accession>A0A0J5P6Q1</accession>
<sequence length="192" mass="23083">MSKGKDFDKISKKINYFFNIKYIIVHDDEYSYVDILEKFLNFPWDVREIFENSSDTIHNCIKQGVINPNYIFIHKRDTQKIKEEYNNHLFCLIIRMDNSHNPAEDKSRILEFILRMQGEFYHTISDLDIVNFNQVCGDFSIYSWILNRVHHFTKLISYKFIDVNSLIYGEEDLNYLSKSKKGILDRAMWLIE</sequence>
<evidence type="ECO:0000313" key="1">
    <source>
        <dbReference type="EMBL" id="KMK51931.1"/>
    </source>
</evidence>
<dbReference type="EMBL" id="JWIZ01000020">
    <property type="protein sequence ID" value="KMK51931.1"/>
    <property type="molecule type" value="Genomic_DNA"/>
</dbReference>
<protein>
    <submittedName>
        <fullName evidence="1">Uncharacterized protein</fullName>
    </submittedName>
</protein>
<gene>
    <name evidence="1" type="ORF">RO21_03665</name>
</gene>
<name>A0A0J5P6Q1_9PAST</name>
<keyword evidence="2" id="KW-1185">Reference proteome</keyword>
<organism evidence="1 2">
    <name type="scientific">Muribacter muris</name>
    <dbReference type="NCBI Taxonomy" id="67855"/>
    <lineage>
        <taxon>Bacteria</taxon>
        <taxon>Pseudomonadati</taxon>
        <taxon>Pseudomonadota</taxon>
        <taxon>Gammaproteobacteria</taxon>
        <taxon>Pasteurellales</taxon>
        <taxon>Pasteurellaceae</taxon>
        <taxon>Muribacter</taxon>
    </lineage>
</organism>